<accession>A0A381TZW0</accession>
<evidence type="ECO:0000313" key="1">
    <source>
        <dbReference type="EMBL" id="SVA21530.1"/>
    </source>
</evidence>
<sequence>VTVVVDHFPPINALDLQPDFAAGWPQTDCPSDYLGAIQLRPQRLYFIQNEVVFLRSDIHPPVVNLSRPSEDGDIATGDCVGQSLRLLVEVPYAGILIEEDDLPPRRPHLVILAQLPSTQPNTVDHHLAGDLTEVFDEGLPECAA</sequence>
<dbReference type="AlphaFoldDB" id="A0A381TZW0"/>
<name>A0A381TZW0_9ZZZZ</name>
<reference evidence="1" key="1">
    <citation type="submission" date="2018-05" db="EMBL/GenBank/DDBJ databases">
        <authorList>
            <person name="Lanie J.A."/>
            <person name="Ng W.-L."/>
            <person name="Kazmierczak K.M."/>
            <person name="Andrzejewski T.M."/>
            <person name="Davidsen T.M."/>
            <person name="Wayne K.J."/>
            <person name="Tettelin H."/>
            <person name="Glass J.I."/>
            <person name="Rusch D."/>
            <person name="Podicherti R."/>
            <person name="Tsui H.-C.T."/>
            <person name="Winkler M.E."/>
        </authorList>
    </citation>
    <scope>NUCLEOTIDE SEQUENCE</scope>
</reference>
<dbReference type="EMBL" id="UINC01005470">
    <property type="protein sequence ID" value="SVA21530.1"/>
    <property type="molecule type" value="Genomic_DNA"/>
</dbReference>
<feature type="non-terminal residue" evidence="1">
    <location>
        <position position="1"/>
    </location>
</feature>
<gene>
    <name evidence="1" type="ORF">METZ01_LOCUS74384</name>
</gene>
<organism evidence="1">
    <name type="scientific">marine metagenome</name>
    <dbReference type="NCBI Taxonomy" id="408172"/>
    <lineage>
        <taxon>unclassified sequences</taxon>
        <taxon>metagenomes</taxon>
        <taxon>ecological metagenomes</taxon>
    </lineage>
</organism>
<proteinExistence type="predicted"/>
<protein>
    <submittedName>
        <fullName evidence="1">Uncharacterized protein</fullName>
    </submittedName>
</protein>